<name>A0A1I8J6Y7_9PLAT</name>
<dbReference type="Proteomes" id="UP000095280">
    <property type="component" value="Unplaced"/>
</dbReference>
<sequence>VWQQVLQQQLQQDHPLHQSHPMPTLATYAMAEWLEQQQNPHHQEAIASPAWHLPPPTLPPPPPPPPQHQRHDQQSLTSQILPRRPNEAPADESALKWRHLPATLRRRASAQAASALLKAWMRQHADNPYPSKREKLKKDANGSSNGSEFSSSSGSGEGGAGRTTDSSKPRIWSLVETALKDDANGISAAEAAAVDEAALSCWGRNCLSSRCSGYSSLSN</sequence>
<feature type="region of interest" description="Disordered" evidence="1">
    <location>
        <begin position="49"/>
        <end position="94"/>
    </location>
</feature>
<dbReference type="Gene3D" id="1.10.10.60">
    <property type="entry name" value="Homeodomain-like"/>
    <property type="match status" value="1"/>
</dbReference>
<feature type="compositionally biased region" description="Basic and acidic residues" evidence="1">
    <location>
        <begin position="131"/>
        <end position="140"/>
    </location>
</feature>
<evidence type="ECO:0000313" key="2">
    <source>
        <dbReference type="Proteomes" id="UP000095280"/>
    </source>
</evidence>
<keyword evidence="2" id="KW-1185">Reference proteome</keyword>
<dbReference type="AlphaFoldDB" id="A0A1I8J6Y7"/>
<feature type="compositionally biased region" description="Low complexity" evidence="1">
    <location>
        <begin position="141"/>
        <end position="154"/>
    </location>
</feature>
<evidence type="ECO:0000313" key="3">
    <source>
        <dbReference type="WBParaSite" id="maker-uti_cns_0046025-snap-gene-0.5-mRNA-1"/>
    </source>
</evidence>
<proteinExistence type="predicted"/>
<accession>A0A1I8J6Y7</accession>
<dbReference type="WBParaSite" id="maker-uti_cns_0046025-snap-gene-0.5-mRNA-1">
    <property type="protein sequence ID" value="maker-uti_cns_0046025-snap-gene-0.5-mRNA-1"/>
    <property type="gene ID" value="maker-uti_cns_0046025-snap-gene-0.5"/>
</dbReference>
<feature type="region of interest" description="Disordered" evidence="1">
    <location>
        <begin position="125"/>
        <end position="169"/>
    </location>
</feature>
<protein>
    <submittedName>
        <fullName evidence="3">Homeobox_KN domain-containing protein</fullName>
    </submittedName>
</protein>
<reference evidence="3" key="1">
    <citation type="submission" date="2016-11" db="UniProtKB">
        <authorList>
            <consortium name="WormBaseParasite"/>
        </authorList>
    </citation>
    <scope>IDENTIFICATION</scope>
</reference>
<feature type="compositionally biased region" description="Pro residues" evidence="1">
    <location>
        <begin position="52"/>
        <end position="67"/>
    </location>
</feature>
<organism evidence="2 3">
    <name type="scientific">Macrostomum lignano</name>
    <dbReference type="NCBI Taxonomy" id="282301"/>
    <lineage>
        <taxon>Eukaryota</taxon>
        <taxon>Metazoa</taxon>
        <taxon>Spiralia</taxon>
        <taxon>Lophotrochozoa</taxon>
        <taxon>Platyhelminthes</taxon>
        <taxon>Rhabditophora</taxon>
        <taxon>Macrostomorpha</taxon>
        <taxon>Macrostomida</taxon>
        <taxon>Macrostomidae</taxon>
        <taxon>Macrostomum</taxon>
    </lineage>
</organism>
<evidence type="ECO:0000256" key="1">
    <source>
        <dbReference type="SAM" id="MobiDB-lite"/>
    </source>
</evidence>